<keyword evidence="10 13" id="KW-0143">Chaperone</keyword>
<dbReference type="PANTHER" id="PTHR12428">
    <property type="entry name" value="OXA1"/>
    <property type="match status" value="1"/>
</dbReference>
<keyword evidence="7 13" id="KW-0653">Protein transport</keyword>
<dbReference type="NCBIfam" id="NF002353">
    <property type="entry name" value="PRK01318.1-4"/>
    <property type="match status" value="1"/>
</dbReference>
<evidence type="ECO:0000256" key="7">
    <source>
        <dbReference type="ARBA" id="ARBA00022927"/>
    </source>
</evidence>
<comment type="function">
    <text evidence="13">Required for the insertion and/or proper folding and/or complex formation of integral membrane proteins into the membrane. Involved in integration of membrane proteins that insert both dependently and independently of the Sec translocase complex, as well as at least some lipoproteins. Aids folding of multispanning membrane proteins.</text>
</comment>
<feature type="transmembrane region" description="Helical" evidence="13">
    <location>
        <begin position="396"/>
        <end position="416"/>
    </location>
</feature>
<dbReference type="InterPro" id="IPR019998">
    <property type="entry name" value="Membr_insert_YidC"/>
</dbReference>
<dbReference type="Gene3D" id="2.70.98.90">
    <property type="match status" value="1"/>
</dbReference>
<keyword evidence="5 13" id="KW-1003">Cell membrane</keyword>
<dbReference type="GO" id="GO:0005886">
    <property type="term" value="C:plasma membrane"/>
    <property type="evidence" value="ECO:0007669"/>
    <property type="project" value="UniProtKB-SubCell"/>
</dbReference>
<dbReference type="Proteomes" id="UP000305887">
    <property type="component" value="Unassembled WGS sequence"/>
</dbReference>
<evidence type="ECO:0000256" key="3">
    <source>
        <dbReference type="ARBA" id="ARBA00015325"/>
    </source>
</evidence>
<evidence type="ECO:0000256" key="8">
    <source>
        <dbReference type="ARBA" id="ARBA00022989"/>
    </source>
</evidence>
<dbReference type="OrthoDB" id="9780552at2"/>
<evidence type="ECO:0000259" key="14">
    <source>
        <dbReference type="Pfam" id="PF02096"/>
    </source>
</evidence>
<dbReference type="GO" id="GO:0015031">
    <property type="term" value="P:protein transport"/>
    <property type="evidence" value="ECO:0007669"/>
    <property type="project" value="UniProtKB-KW"/>
</dbReference>
<dbReference type="InterPro" id="IPR038221">
    <property type="entry name" value="YidC_periplasmic_sf"/>
</dbReference>
<dbReference type="NCBIfam" id="TIGR03593">
    <property type="entry name" value="yidC_nterm"/>
    <property type="match status" value="1"/>
</dbReference>
<evidence type="ECO:0000256" key="1">
    <source>
        <dbReference type="ARBA" id="ARBA00004429"/>
    </source>
</evidence>
<evidence type="ECO:0000256" key="4">
    <source>
        <dbReference type="ARBA" id="ARBA00022448"/>
    </source>
</evidence>
<dbReference type="InterPro" id="IPR001708">
    <property type="entry name" value="YidC/ALB3/OXA1/COX18"/>
</dbReference>
<dbReference type="NCBIfam" id="TIGR03592">
    <property type="entry name" value="yidC_oxa1_cterm"/>
    <property type="match status" value="1"/>
</dbReference>
<dbReference type="CDD" id="cd19961">
    <property type="entry name" value="EcYidC-like_peri"/>
    <property type="match status" value="1"/>
</dbReference>
<evidence type="ECO:0000313" key="17">
    <source>
        <dbReference type="Proteomes" id="UP000305887"/>
    </source>
</evidence>
<organism evidence="16 17">
    <name type="scientific">Rubellimicrobium rubrum</name>
    <dbReference type="NCBI Taxonomy" id="2585369"/>
    <lineage>
        <taxon>Bacteria</taxon>
        <taxon>Pseudomonadati</taxon>
        <taxon>Pseudomonadota</taxon>
        <taxon>Alphaproteobacteria</taxon>
        <taxon>Rhodobacterales</taxon>
        <taxon>Roseobacteraceae</taxon>
        <taxon>Rubellimicrobium</taxon>
    </lineage>
</organism>
<comment type="caution">
    <text evidence="16">The sequence shown here is derived from an EMBL/GenBank/DDBJ whole genome shotgun (WGS) entry which is preliminary data.</text>
</comment>
<feature type="domain" description="Membrane insertase YidC N-terminal" evidence="15">
    <location>
        <begin position="76"/>
        <end position="160"/>
    </location>
</feature>
<dbReference type="PRINTS" id="PR01900">
    <property type="entry name" value="YIDCPROTEIN"/>
</dbReference>
<dbReference type="PANTHER" id="PTHR12428:SF65">
    <property type="entry name" value="CYTOCHROME C OXIDASE ASSEMBLY PROTEIN COX18, MITOCHONDRIAL"/>
    <property type="match status" value="1"/>
</dbReference>
<evidence type="ECO:0000256" key="9">
    <source>
        <dbReference type="ARBA" id="ARBA00023136"/>
    </source>
</evidence>
<evidence type="ECO:0000256" key="5">
    <source>
        <dbReference type="ARBA" id="ARBA00022475"/>
    </source>
</evidence>
<dbReference type="InterPro" id="IPR028053">
    <property type="entry name" value="Membr_insert_YidC_N"/>
</dbReference>
<evidence type="ECO:0000256" key="11">
    <source>
        <dbReference type="ARBA" id="ARBA00033245"/>
    </source>
</evidence>
<proteinExistence type="inferred from homology"/>
<dbReference type="HAMAP" id="MF_01810">
    <property type="entry name" value="YidC_type1"/>
    <property type="match status" value="1"/>
</dbReference>
<feature type="domain" description="Membrane insertase YidC/Oxa/ALB C-terminal" evidence="14">
    <location>
        <begin position="396"/>
        <end position="599"/>
    </location>
</feature>
<dbReference type="InterPro" id="IPR047196">
    <property type="entry name" value="YidC_ALB_C"/>
</dbReference>
<comment type="subunit">
    <text evidence="13">Interacts with the Sec translocase complex via SecD. Specifically interacts with transmembrane segments of nascent integral membrane proteins during membrane integration.</text>
</comment>
<comment type="similarity">
    <text evidence="2 13">Belongs to the OXA1/ALB3/YidC family. Type 1 subfamily.</text>
</comment>
<evidence type="ECO:0000256" key="12">
    <source>
        <dbReference type="ARBA" id="ARBA00033342"/>
    </source>
</evidence>
<evidence type="ECO:0000259" key="15">
    <source>
        <dbReference type="Pfam" id="PF14849"/>
    </source>
</evidence>
<keyword evidence="17" id="KW-1185">Reference proteome</keyword>
<evidence type="ECO:0000313" key="16">
    <source>
        <dbReference type="EMBL" id="TNC46592.1"/>
    </source>
</evidence>
<dbReference type="RefSeq" id="WP_139078523.1">
    <property type="nucleotide sequence ID" value="NZ_VDFU01000034.1"/>
</dbReference>
<dbReference type="Pfam" id="PF02096">
    <property type="entry name" value="60KD_IMP"/>
    <property type="match status" value="1"/>
</dbReference>
<feature type="domain" description="Membrane insertase YidC N-terminal" evidence="15">
    <location>
        <begin position="178"/>
        <end position="385"/>
    </location>
</feature>
<dbReference type="PRINTS" id="PR00701">
    <property type="entry name" value="60KDINNERMP"/>
</dbReference>
<feature type="transmembrane region" description="Helical" evidence="13">
    <location>
        <begin position="524"/>
        <end position="544"/>
    </location>
</feature>
<protein>
    <recommendedName>
        <fullName evidence="3 13">Membrane protein insertase YidC</fullName>
    </recommendedName>
    <alternativeName>
        <fullName evidence="12 13">Foldase YidC</fullName>
    </alternativeName>
    <alternativeName>
        <fullName evidence="11 13">Membrane integrase YidC</fullName>
    </alternativeName>
    <alternativeName>
        <fullName evidence="13">Membrane protein YidC</fullName>
    </alternativeName>
</protein>
<dbReference type="EMBL" id="VDFU01000034">
    <property type="protein sequence ID" value="TNC46592.1"/>
    <property type="molecule type" value="Genomic_DNA"/>
</dbReference>
<keyword evidence="9 13" id="KW-0472">Membrane</keyword>
<keyword evidence="8 13" id="KW-1133">Transmembrane helix</keyword>
<evidence type="ECO:0000256" key="13">
    <source>
        <dbReference type="HAMAP-Rule" id="MF_01810"/>
    </source>
</evidence>
<feature type="transmembrane region" description="Helical" evidence="13">
    <location>
        <begin position="565"/>
        <end position="585"/>
    </location>
</feature>
<dbReference type="GO" id="GO:0051205">
    <property type="term" value="P:protein insertion into membrane"/>
    <property type="evidence" value="ECO:0007669"/>
    <property type="project" value="TreeGrafter"/>
</dbReference>
<comment type="subcellular location">
    <subcellularLocation>
        <location evidence="1">Cell inner membrane</location>
        <topology evidence="1">Multi-pass membrane protein</topology>
    </subcellularLocation>
    <subcellularLocation>
        <location evidence="13">Cell membrane</location>
        <topology evidence="13">Multi-pass membrane protein</topology>
    </subcellularLocation>
</comment>
<sequence>MDDQNKNLILATALSFVVILVWFLIFPPEEQAPTPDPSTVSAETVPEAVAAPDANEAGAVAADAAEEAVPTTDVARVAIDTPSVTGSLSLRGARLDDLSLKGYRVTVDAPELVKLLTPEGSTFPYYVVQGWSAGQGLAPEAVPGPDTVWALSDGAEPTAQASDNQAEPTERDIPGEVVATLTPAAPVTLTWDNGAGLLFTRIISVDEKFMFTVQDTVANTGEAAATLSPYAFIARDGREPTQAAYIRHEGVVRMSDGELQEIDYDDMSDLDAAQDGSRQESLDVAQSGWVGFTDAYWMTQLIPQSSLPFNSVARFLPNSEVFQTFARQEAQTVAPGEQITIENRVFAGAKEWETIRAYQNSGVDRFVESIDWGLFWFLTKPIFWLLHHLHVLIGNMGFAIIGLTFIIKALVLPLAWKSYSSMARMRELQPEIEALKERTGDDRMALQQGMMKLYRDNKVNPASGCLPVLIQIPIFFSLYKVIFVTIELRHAPFVGWLRDLSAPDPTSILNLFGLLPWNTPEPGSLFFIFSLGVLPILLGISMWLQQRLNPAPPDPTQKMIFAWMPWIFMFTLGGFASGLVLYWIANNTITFVQQYLIMRSHGVTPNVFGNVKDLLRRTPKAAGSDAPRKGK</sequence>
<dbReference type="GO" id="GO:0032977">
    <property type="term" value="F:membrane insertase activity"/>
    <property type="evidence" value="ECO:0007669"/>
    <property type="project" value="InterPro"/>
</dbReference>
<keyword evidence="4 13" id="KW-0813">Transport</keyword>
<evidence type="ECO:0000256" key="2">
    <source>
        <dbReference type="ARBA" id="ARBA00010527"/>
    </source>
</evidence>
<feature type="transmembrane region" description="Helical" evidence="13">
    <location>
        <begin position="7"/>
        <end position="26"/>
    </location>
</feature>
<dbReference type="Pfam" id="PF14849">
    <property type="entry name" value="YidC_periplas"/>
    <property type="match status" value="2"/>
</dbReference>
<evidence type="ECO:0000256" key="10">
    <source>
        <dbReference type="ARBA" id="ARBA00023186"/>
    </source>
</evidence>
<keyword evidence="6 13" id="KW-0812">Transmembrane</keyword>
<name>A0A5C4MQ90_9RHOB</name>
<accession>A0A5C4MQ90</accession>
<gene>
    <name evidence="13 16" type="primary">yidC</name>
    <name evidence="16" type="ORF">FHG66_18445</name>
</gene>
<reference evidence="16 17" key="1">
    <citation type="submission" date="2019-06" db="EMBL/GenBank/DDBJ databases">
        <title>YIM 131921 draft genome.</title>
        <authorList>
            <person name="Jiang L."/>
        </authorList>
    </citation>
    <scope>NUCLEOTIDE SEQUENCE [LARGE SCALE GENOMIC DNA]</scope>
    <source>
        <strain evidence="16 17">YIM 131921</strain>
    </source>
</reference>
<dbReference type="AlphaFoldDB" id="A0A5C4MQ90"/>
<dbReference type="CDD" id="cd20070">
    <property type="entry name" value="5TM_YidC_Alb3"/>
    <property type="match status" value="1"/>
</dbReference>
<dbReference type="InterPro" id="IPR028055">
    <property type="entry name" value="YidC/Oxa/ALB_C"/>
</dbReference>
<evidence type="ECO:0000256" key="6">
    <source>
        <dbReference type="ARBA" id="ARBA00022692"/>
    </source>
</evidence>